<organism evidence="2">
    <name type="scientific">viral metagenome</name>
    <dbReference type="NCBI Taxonomy" id="1070528"/>
    <lineage>
        <taxon>unclassified sequences</taxon>
        <taxon>metagenomes</taxon>
        <taxon>organismal metagenomes</taxon>
    </lineage>
</organism>
<accession>A0A6M3K316</accession>
<evidence type="ECO:0000313" key="2">
    <source>
        <dbReference type="EMBL" id="QJA76796.1"/>
    </source>
</evidence>
<sequence length="74" mass="8795">MNGRMSKKLMREARKLARVNWIEYYNAIRKWPLSNRLRFSHDILSKRWATPILIAMLVVLAIVFTLFGFWLGGK</sequence>
<feature type="transmembrane region" description="Helical" evidence="1">
    <location>
        <begin position="48"/>
        <end position="71"/>
    </location>
</feature>
<proteinExistence type="predicted"/>
<reference evidence="2" key="1">
    <citation type="submission" date="2020-03" db="EMBL/GenBank/DDBJ databases">
        <title>The deep terrestrial virosphere.</title>
        <authorList>
            <person name="Holmfeldt K."/>
            <person name="Nilsson E."/>
            <person name="Simone D."/>
            <person name="Lopez-Fernandez M."/>
            <person name="Wu X."/>
            <person name="de Brujin I."/>
            <person name="Lundin D."/>
            <person name="Andersson A."/>
            <person name="Bertilsson S."/>
            <person name="Dopson M."/>
        </authorList>
    </citation>
    <scope>NUCLEOTIDE SEQUENCE</scope>
    <source>
        <strain evidence="2">MM415A01442</strain>
    </source>
</reference>
<protein>
    <submittedName>
        <fullName evidence="2">Uncharacterized protein</fullName>
    </submittedName>
</protein>
<name>A0A6M3K316_9ZZZZ</name>
<keyword evidence="1" id="KW-1133">Transmembrane helix</keyword>
<keyword evidence="1" id="KW-0472">Membrane</keyword>
<gene>
    <name evidence="2" type="ORF">MM415A01442_0006</name>
</gene>
<dbReference type="AlphaFoldDB" id="A0A6M3K316"/>
<dbReference type="EMBL" id="MT142244">
    <property type="protein sequence ID" value="QJA76796.1"/>
    <property type="molecule type" value="Genomic_DNA"/>
</dbReference>
<keyword evidence="1" id="KW-0812">Transmembrane</keyword>
<evidence type="ECO:0000256" key="1">
    <source>
        <dbReference type="SAM" id="Phobius"/>
    </source>
</evidence>